<dbReference type="Proteomes" id="UP001303046">
    <property type="component" value="Unassembled WGS sequence"/>
</dbReference>
<evidence type="ECO:0000259" key="1">
    <source>
        <dbReference type="Pfam" id="PF00481"/>
    </source>
</evidence>
<feature type="domain" description="PPM-type phosphatase" evidence="1">
    <location>
        <begin position="9"/>
        <end position="68"/>
    </location>
</feature>
<reference evidence="2 3" key="1">
    <citation type="submission" date="2023-08" db="EMBL/GenBank/DDBJ databases">
        <title>A Necator americanus chromosomal reference genome.</title>
        <authorList>
            <person name="Ilik V."/>
            <person name="Petrzelkova K.J."/>
            <person name="Pardy F."/>
            <person name="Fuh T."/>
            <person name="Niatou-Singa F.S."/>
            <person name="Gouil Q."/>
            <person name="Baker L."/>
            <person name="Ritchie M.E."/>
            <person name="Jex A.R."/>
            <person name="Gazzola D."/>
            <person name="Li H."/>
            <person name="Toshio Fujiwara R."/>
            <person name="Zhan B."/>
            <person name="Aroian R.V."/>
            <person name="Pafco B."/>
            <person name="Schwarz E.M."/>
        </authorList>
    </citation>
    <scope>NUCLEOTIDE SEQUENCE [LARGE SCALE GENOMIC DNA]</scope>
    <source>
        <strain evidence="2 3">Aroian</strain>
        <tissue evidence="2">Whole animal</tissue>
    </source>
</reference>
<dbReference type="InterPro" id="IPR001932">
    <property type="entry name" value="PPM-type_phosphatase-like_dom"/>
</dbReference>
<gene>
    <name evidence="2" type="primary">Necator_chrII.g4699</name>
    <name evidence="2" type="ORF">RB195_016907</name>
</gene>
<evidence type="ECO:0000313" key="2">
    <source>
        <dbReference type="EMBL" id="KAK6732813.1"/>
    </source>
</evidence>
<sequence length="97" mass="11072">MGGQFWRKRFLVLACDGLWKSFGNEEVIKYVHELLAKAVKGMEEREIWQQMAEDLAAEAVRRRCGDNVKFRLDYSDRKAGALAVVSREAPLTQAQAI</sequence>
<dbReference type="EMBL" id="JAVFWL010000002">
    <property type="protein sequence ID" value="KAK6732813.1"/>
    <property type="molecule type" value="Genomic_DNA"/>
</dbReference>
<protein>
    <recommendedName>
        <fullName evidence="1">PPM-type phosphatase domain-containing protein</fullName>
    </recommendedName>
</protein>
<organism evidence="2 3">
    <name type="scientific">Necator americanus</name>
    <name type="common">Human hookworm</name>
    <dbReference type="NCBI Taxonomy" id="51031"/>
    <lineage>
        <taxon>Eukaryota</taxon>
        <taxon>Metazoa</taxon>
        <taxon>Ecdysozoa</taxon>
        <taxon>Nematoda</taxon>
        <taxon>Chromadorea</taxon>
        <taxon>Rhabditida</taxon>
        <taxon>Rhabditina</taxon>
        <taxon>Rhabditomorpha</taxon>
        <taxon>Strongyloidea</taxon>
        <taxon>Ancylostomatidae</taxon>
        <taxon>Bunostominae</taxon>
        <taxon>Necator</taxon>
    </lineage>
</organism>
<accession>A0ABR1C5W6</accession>
<proteinExistence type="predicted"/>
<evidence type="ECO:0000313" key="3">
    <source>
        <dbReference type="Proteomes" id="UP001303046"/>
    </source>
</evidence>
<dbReference type="Pfam" id="PF00481">
    <property type="entry name" value="PP2C"/>
    <property type="match status" value="1"/>
</dbReference>
<comment type="caution">
    <text evidence="2">The sequence shown here is derived from an EMBL/GenBank/DDBJ whole genome shotgun (WGS) entry which is preliminary data.</text>
</comment>
<dbReference type="SUPFAM" id="SSF81606">
    <property type="entry name" value="PP2C-like"/>
    <property type="match status" value="1"/>
</dbReference>
<dbReference type="InterPro" id="IPR036457">
    <property type="entry name" value="PPM-type-like_dom_sf"/>
</dbReference>
<keyword evidence="3" id="KW-1185">Reference proteome</keyword>
<name>A0ABR1C5W6_NECAM</name>
<dbReference type="Gene3D" id="3.60.40.10">
    <property type="entry name" value="PPM-type phosphatase domain"/>
    <property type="match status" value="1"/>
</dbReference>